<organism evidence="3 4">
    <name type="scientific">Natronoflexus pectinivorans</name>
    <dbReference type="NCBI Taxonomy" id="682526"/>
    <lineage>
        <taxon>Bacteria</taxon>
        <taxon>Pseudomonadati</taxon>
        <taxon>Bacteroidota</taxon>
        <taxon>Bacteroidia</taxon>
        <taxon>Marinilabiliales</taxon>
        <taxon>Marinilabiliaceae</taxon>
        <taxon>Natronoflexus</taxon>
    </lineage>
</organism>
<evidence type="ECO:0000313" key="4">
    <source>
        <dbReference type="Proteomes" id="UP000295221"/>
    </source>
</evidence>
<dbReference type="Gene3D" id="3.40.50.2300">
    <property type="match status" value="1"/>
</dbReference>
<proteinExistence type="predicted"/>
<accession>A0A4R2GJ90</accession>
<dbReference type="SUPFAM" id="SSF56059">
    <property type="entry name" value="Glutathione synthetase ATP-binding domain-like"/>
    <property type="match status" value="1"/>
</dbReference>
<sequence length="989" mass="112088">MSIEQKYYNVQNQFEETAFDQLMQKRIHRVLLICSSYDAFMLEEDGRIDEQIFNEYVSLSLRHPPQFIHVASAEEAFETLKTTKIDLVITMLSVGGMDPFSLSKKIKDSYSNIPIVVLTPFSREVSLYLSKEDTSAIDYVFCWLGNTDLLLAIIKLIEDNMNAPYDVPEIGVQTILLVEDSVRFYSSYLPLIYKILFKQSRKFMTEGLNAHQKMMRMRGRPKILLARTFEEAASIYKKYNKNMLGIISDVSFKHDGVKDSQAGVALAKLVKKENPYMPFLLQSSDQSITQTAKEVKVGFIHKHSKFLLQELKDFLNNYLAFGDFIFINPATGEEVNRVSDLRELQDKLLSIPNESLHYHFKRDHVSKWLTARALFSIADVVKNLKVDDDSDIDQIKNDLFHIIAHFRMYKGRGIIASFDSERFDEYVNFARIGEGSLGGKARGLAFLSTLIKKYPVFKSFEDVLISIPRTVVLGVDIFEAFMENNNLYPIGLSEAPDEEILKVFVAAKLPTGVEKSLLKLAQVVRKPIAVRSSSILEDSHHQPFAGIYSTYMIAHNQDCEQMAKQMGDAIKCVYASVYFKSSKAYMASTLNLIDEERMGIVLQEIVGQEHENRFYPTFSGVARSVNFYPIPPEKSEEGIVNVALGLGKHIVDGGTSLRFSPKYPQKVIQLSSPDMTIRETQKTFYALDLDASTFSPVVDDGINIRKHDLSAALKDGSMRWIGSLLDMQNYVVRDGTMGEGYPLVTFANILKYDVFPLAQIVKEILETGQKEMNQPVEIEFAVDLQTPDDMPSVFYLLQIRPIVDSRTSLGPAITVEDSENAFLYSESALGNGTINEIKDIVYIKPEDFKPANNPAIAREIESINDLLQKSNRPYLLIGPGRWGSQDPWLGVPVKWPQICGARAIVEMGLENYHVEPSQGTHFFQNLTSLRVAYIYLNTHLGQGKMDIEWLNEQKAEKETTHIRHVRTISPLVLNIDGKEGKAAMLYPKE</sequence>
<comment type="caution">
    <text evidence="1">Lacks conserved residue(s) required for the propagation of feature annotation.</text>
</comment>
<dbReference type="AlphaFoldDB" id="A0A4R2GJ90"/>
<keyword evidence="4" id="KW-1185">Reference proteome</keyword>
<dbReference type="GO" id="GO:0005524">
    <property type="term" value="F:ATP binding"/>
    <property type="evidence" value="ECO:0007669"/>
    <property type="project" value="InterPro"/>
</dbReference>
<evidence type="ECO:0000313" key="3">
    <source>
        <dbReference type="EMBL" id="TCO08012.1"/>
    </source>
</evidence>
<dbReference type="EMBL" id="SLWK01000006">
    <property type="protein sequence ID" value="TCO08012.1"/>
    <property type="molecule type" value="Genomic_DNA"/>
</dbReference>
<protein>
    <submittedName>
        <fullName evidence="3">Response regulator receiver domain-containing protein</fullName>
    </submittedName>
</protein>
<dbReference type="GO" id="GO:0016301">
    <property type="term" value="F:kinase activity"/>
    <property type="evidence" value="ECO:0007669"/>
    <property type="project" value="InterPro"/>
</dbReference>
<name>A0A4R2GJ90_9BACT</name>
<dbReference type="Pfam" id="PF01326">
    <property type="entry name" value="PPDK_N"/>
    <property type="match status" value="1"/>
</dbReference>
<dbReference type="Gene3D" id="3.30.1490.20">
    <property type="entry name" value="ATP-grasp fold, A domain"/>
    <property type="match status" value="1"/>
</dbReference>
<dbReference type="InterPro" id="IPR011006">
    <property type="entry name" value="CheY-like_superfamily"/>
</dbReference>
<reference evidence="3 4" key="1">
    <citation type="submission" date="2019-03" db="EMBL/GenBank/DDBJ databases">
        <title>Genomic Encyclopedia of Type Strains, Phase IV (KMG-IV): sequencing the most valuable type-strain genomes for metagenomic binning, comparative biology and taxonomic classification.</title>
        <authorList>
            <person name="Goeker M."/>
        </authorList>
    </citation>
    <scope>NUCLEOTIDE SEQUENCE [LARGE SCALE GENOMIC DNA]</scope>
    <source>
        <strain evidence="3 4">DSM 24179</strain>
    </source>
</reference>
<evidence type="ECO:0000256" key="1">
    <source>
        <dbReference type="PROSITE-ProRule" id="PRU00169"/>
    </source>
</evidence>
<gene>
    <name evidence="3" type="ORF">EV194_106154</name>
</gene>
<dbReference type="RefSeq" id="WP_132433902.1">
    <property type="nucleotide sequence ID" value="NZ_SLWK01000006.1"/>
</dbReference>
<dbReference type="SUPFAM" id="SSF52172">
    <property type="entry name" value="CheY-like"/>
    <property type="match status" value="1"/>
</dbReference>
<dbReference type="GO" id="GO:0000160">
    <property type="term" value="P:phosphorelay signal transduction system"/>
    <property type="evidence" value="ECO:0007669"/>
    <property type="project" value="InterPro"/>
</dbReference>
<evidence type="ECO:0000259" key="2">
    <source>
        <dbReference type="PROSITE" id="PS50110"/>
    </source>
</evidence>
<dbReference type="InterPro" id="IPR001789">
    <property type="entry name" value="Sig_transdc_resp-reg_receiver"/>
</dbReference>
<dbReference type="PROSITE" id="PS50110">
    <property type="entry name" value="RESPONSE_REGULATORY"/>
    <property type="match status" value="1"/>
</dbReference>
<comment type="caution">
    <text evidence="3">The sequence shown here is derived from an EMBL/GenBank/DDBJ whole genome shotgun (WGS) entry which is preliminary data.</text>
</comment>
<dbReference type="InterPro" id="IPR002192">
    <property type="entry name" value="PPDK_AMP/ATP-bd"/>
</dbReference>
<dbReference type="InterPro" id="IPR013815">
    <property type="entry name" value="ATP_grasp_subdomain_1"/>
</dbReference>
<dbReference type="CDD" id="cd00156">
    <property type="entry name" value="REC"/>
    <property type="match status" value="1"/>
</dbReference>
<dbReference type="OrthoDB" id="9812167at2"/>
<feature type="domain" description="Response regulatory" evidence="2">
    <location>
        <begin position="39"/>
        <end position="157"/>
    </location>
</feature>
<dbReference type="Proteomes" id="UP000295221">
    <property type="component" value="Unassembled WGS sequence"/>
</dbReference>